<accession>A6GHF8</accession>
<proteinExistence type="predicted"/>
<comment type="caution">
    <text evidence="1">The sequence shown here is derived from an EMBL/GenBank/DDBJ whole genome shotgun (WGS) entry which is preliminary data.</text>
</comment>
<organism evidence="1 2">
    <name type="scientific">Plesiocystis pacifica SIR-1</name>
    <dbReference type="NCBI Taxonomy" id="391625"/>
    <lineage>
        <taxon>Bacteria</taxon>
        <taxon>Pseudomonadati</taxon>
        <taxon>Myxococcota</taxon>
        <taxon>Polyangia</taxon>
        <taxon>Nannocystales</taxon>
        <taxon>Nannocystaceae</taxon>
        <taxon>Plesiocystis</taxon>
    </lineage>
</organism>
<dbReference type="EMBL" id="ABCS01000119">
    <property type="protein sequence ID" value="EDM74675.1"/>
    <property type="molecule type" value="Genomic_DNA"/>
</dbReference>
<dbReference type="AlphaFoldDB" id="A6GHF8"/>
<gene>
    <name evidence="1" type="ORF">PPSIR1_06521</name>
</gene>
<dbReference type="OrthoDB" id="9771584at2"/>
<keyword evidence="2" id="KW-1185">Reference proteome</keyword>
<name>A6GHF8_9BACT</name>
<protein>
    <submittedName>
        <fullName evidence="1">Uncharacterized protein</fullName>
    </submittedName>
</protein>
<sequence length="355" mass="39145">MTQLKVGFTVNWEGRSLDGVEPLQRLRERFPHIPITHFVSAAYFARGGDFQRIIDAMVPAFTAHDEFGLLLNTWESIHGIGAAPEAAPTVIEGEDPVLEVRYPGIHPQVDRGYTRALSAFEDHQIDTWLQSSRVLLSGLIKQLVQRQGLSVEAVLRGFRAGHSMASDAVLELARARQFRYDASAFDASWAWRRRSVETKSAFGSWPGMLADLWGPEAQEARHLANARCLNATAGTGVDWRSQPFLILADGEGELLEMPINGGLIPPVSPLHLEKIGRALAMLPSASGSYLSFGIHQDTADGEIIRMIEETVAKIERAYEVEWATLASIADGLSAAKQADAFPLRGRLPRAPRVRY</sequence>
<reference evidence="1 2" key="1">
    <citation type="submission" date="2007-06" db="EMBL/GenBank/DDBJ databases">
        <authorList>
            <person name="Shimkets L."/>
            <person name="Ferriera S."/>
            <person name="Johnson J."/>
            <person name="Kravitz S."/>
            <person name="Beeson K."/>
            <person name="Sutton G."/>
            <person name="Rogers Y.-H."/>
            <person name="Friedman R."/>
            <person name="Frazier M."/>
            <person name="Venter J.C."/>
        </authorList>
    </citation>
    <scope>NUCLEOTIDE SEQUENCE [LARGE SCALE GENOMIC DNA]</scope>
    <source>
        <strain evidence="1 2">SIR-1</strain>
    </source>
</reference>
<evidence type="ECO:0000313" key="2">
    <source>
        <dbReference type="Proteomes" id="UP000005801"/>
    </source>
</evidence>
<dbReference type="Proteomes" id="UP000005801">
    <property type="component" value="Unassembled WGS sequence"/>
</dbReference>
<dbReference type="RefSeq" id="WP_006976145.1">
    <property type="nucleotide sequence ID" value="NZ_ABCS01000119.1"/>
</dbReference>
<evidence type="ECO:0000313" key="1">
    <source>
        <dbReference type="EMBL" id="EDM74675.1"/>
    </source>
</evidence>
<dbReference type="Gene3D" id="3.20.20.370">
    <property type="entry name" value="Glycoside hydrolase/deacetylase"/>
    <property type="match status" value="1"/>
</dbReference>